<evidence type="ECO:0000313" key="1">
    <source>
        <dbReference type="EMBL" id="KAK6927509.1"/>
    </source>
</evidence>
<comment type="caution">
    <text evidence="1">The sequence shown here is derived from an EMBL/GenBank/DDBJ whole genome shotgun (WGS) entry which is preliminary data.</text>
</comment>
<dbReference type="PANTHER" id="PTHR31170">
    <property type="entry name" value="BNAC04G53230D PROTEIN"/>
    <property type="match status" value="1"/>
</dbReference>
<dbReference type="EMBL" id="JBAMMX010000014">
    <property type="protein sequence ID" value="KAK6927509.1"/>
    <property type="molecule type" value="Genomic_DNA"/>
</dbReference>
<reference evidence="1 2" key="1">
    <citation type="submission" date="2023-12" db="EMBL/GenBank/DDBJ databases">
        <title>A high-quality genome assembly for Dillenia turbinata (Dilleniales).</title>
        <authorList>
            <person name="Chanderbali A."/>
        </authorList>
    </citation>
    <scope>NUCLEOTIDE SEQUENCE [LARGE SCALE GENOMIC DNA]</scope>
    <source>
        <strain evidence="1">LSX21</strain>
        <tissue evidence="1">Leaf</tissue>
    </source>
</reference>
<protein>
    <submittedName>
        <fullName evidence="1">Uncharacterized protein</fullName>
    </submittedName>
</protein>
<dbReference type="Pfam" id="PF03140">
    <property type="entry name" value="DUF247"/>
    <property type="match status" value="1"/>
</dbReference>
<accession>A0AAN8Z5R8</accession>
<organism evidence="1 2">
    <name type="scientific">Dillenia turbinata</name>
    <dbReference type="NCBI Taxonomy" id="194707"/>
    <lineage>
        <taxon>Eukaryota</taxon>
        <taxon>Viridiplantae</taxon>
        <taxon>Streptophyta</taxon>
        <taxon>Embryophyta</taxon>
        <taxon>Tracheophyta</taxon>
        <taxon>Spermatophyta</taxon>
        <taxon>Magnoliopsida</taxon>
        <taxon>eudicotyledons</taxon>
        <taxon>Gunneridae</taxon>
        <taxon>Pentapetalae</taxon>
        <taxon>Dilleniales</taxon>
        <taxon>Dilleniaceae</taxon>
        <taxon>Dillenia</taxon>
    </lineage>
</organism>
<dbReference type="PANTHER" id="PTHR31170:SF20">
    <property type="entry name" value="DUF247 DOMAIN PROTEIN"/>
    <property type="match status" value="1"/>
</dbReference>
<gene>
    <name evidence="1" type="ORF">RJ641_006100</name>
</gene>
<keyword evidence="2" id="KW-1185">Reference proteome</keyword>
<evidence type="ECO:0000313" key="2">
    <source>
        <dbReference type="Proteomes" id="UP001370490"/>
    </source>
</evidence>
<proteinExistence type="predicted"/>
<dbReference type="Proteomes" id="UP001370490">
    <property type="component" value="Unassembled WGS sequence"/>
</dbReference>
<dbReference type="InterPro" id="IPR004158">
    <property type="entry name" value="DUF247_pln"/>
</dbReference>
<dbReference type="AlphaFoldDB" id="A0AAN8Z5R8"/>
<sequence>MGSDQNSVTIDIKQDPWFELSTTIKAKLDRLPKKLSDCCIYRVPEKLRKTHEAAYTPRIVSIGPLHRGQPHLLAMEEHKLRALVEELLPNMNDEDEI</sequence>
<name>A0AAN8Z5R8_9MAGN</name>